<dbReference type="RefSeq" id="WP_151852553.1">
    <property type="nucleotide sequence ID" value="NZ_WCUS01000014.1"/>
</dbReference>
<dbReference type="EMBL" id="WCUV01000009">
    <property type="protein sequence ID" value="KAB4090199.1"/>
    <property type="molecule type" value="Genomic_DNA"/>
</dbReference>
<comment type="caution">
    <text evidence="1">The sequence shown here is derived from an EMBL/GenBank/DDBJ whole genome shotgun (WGS) entry which is preliminary data.</text>
</comment>
<protein>
    <submittedName>
        <fullName evidence="1">Glycosyltransferase family 4 protein</fullName>
    </submittedName>
</protein>
<dbReference type="Gene3D" id="3.40.50.2000">
    <property type="entry name" value="Glycogen Phosphorylase B"/>
    <property type="match status" value="1"/>
</dbReference>
<dbReference type="SUPFAM" id="SSF53756">
    <property type="entry name" value="UDP-Glycosyltransferase/glycogen phosphorylase"/>
    <property type="match status" value="1"/>
</dbReference>
<dbReference type="AlphaFoldDB" id="A0A7J5GGT9"/>
<proteinExistence type="predicted"/>
<dbReference type="GO" id="GO:0016740">
    <property type="term" value="F:transferase activity"/>
    <property type="evidence" value="ECO:0007669"/>
    <property type="project" value="UniProtKB-KW"/>
</dbReference>
<keyword evidence="1" id="KW-0808">Transferase</keyword>
<gene>
    <name evidence="1" type="ORF">GAQ56_13890</name>
</gene>
<sequence>MKIVILLGPYHPDMNPVSACMDKYIQVLKYKYNVEIVCIQNKYKYSEFEDGNIKIHYIGNFLLKVRNFCEYKIENNDFILFYRFIRFMVRSLRFMSNPFVYHGIKQWLIDAFYEKLESINDESKIDVIISTHYPICSQFAGLKFKKLHPQTKWITYFMDPFTFYDEFYHTVIFKTYRMKQNYCKEKEIYDTADYNIFTETLYKSTIEDFKQPINKSLCFNFVLTDIRNGIQNTRKATCDSVPRLIYAGCLIKSIRNPEFMLKLISKSTNLILDIYARGSDCDEIINKYVNDNIHYYSAVNRSKYLDLICNEYDILVNIGNDCELQEPSKMFELLSTGLPILNFYYRKDSQFEIIEKYPLGINVRIDGEIGLELLESFCNNNKNKQLPFREVVDIFPEYSLDYQLEKLEKIMLE</sequence>
<organism evidence="1 2">
    <name type="scientific">Bacteroides uniformis</name>
    <dbReference type="NCBI Taxonomy" id="820"/>
    <lineage>
        <taxon>Bacteria</taxon>
        <taxon>Pseudomonadati</taxon>
        <taxon>Bacteroidota</taxon>
        <taxon>Bacteroidia</taxon>
        <taxon>Bacteroidales</taxon>
        <taxon>Bacteroidaceae</taxon>
        <taxon>Bacteroides</taxon>
    </lineage>
</organism>
<reference evidence="1 2" key="1">
    <citation type="journal article" date="2019" name="Nat. Med.">
        <title>A library of human gut bacterial isolates paired with longitudinal multiomics data enables mechanistic microbiome research.</title>
        <authorList>
            <person name="Poyet M."/>
            <person name="Groussin M."/>
            <person name="Gibbons S.M."/>
            <person name="Avila-Pacheco J."/>
            <person name="Jiang X."/>
            <person name="Kearney S.M."/>
            <person name="Perrotta A.R."/>
            <person name="Berdy B."/>
            <person name="Zhao S."/>
            <person name="Lieberman T.D."/>
            <person name="Swanson P.K."/>
            <person name="Smith M."/>
            <person name="Roesemann S."/>
            <person name="Alexander J.E."/>
            <person name="Rich S.A."/>
            <person name="Livny J."/>
            <person name="Vlamakis H."/>
            <person name="Clish C."/>
            <person name="Bullock K."/>
            <person name="Deik A."/>
            <person name="Scott J."/>
            <person name="Pierce K.A."/>
            <person name="Xavier R.J."/>
            <person name="Alm E.J."/>
        </authorList>
    </citation>
    <scope>NUCLEOTIDE SEQUENCE [LARGE SCALE GENOMIC DNA]</scope>
    <source>
        <strain evidence="1 2">BIOML-A42</strain>
    </source>
</reference>
<dbReference type="Proteomes" id="UP000432488">
    <property type="component" value="Unassembled WGS sequence"/>
</dbReference>
<evidence type="ECO:0000313" key="2">
    <source>
        <dbReference type="Proteomes" id="UP000432488"/>
    </source>
</evidence>
<accession>A0A7J5GGT9</accession>
<name>A0A7J5GGT9_BACUN</name>
<evidence type="ECO:0000313" key="1">
    <source>
        <dbReference type="EMBL" id="KAB4090199.1"/>
    </source>
</evidence>